<dbReference type="GeneID" id="116224181"/>
<proteinExistence type="predicted"/>
<dbReference type="RefSeq" id="XP_031439147.1">
    <property type="nucleotide sequence ID" value="XM_031583287.2"/>
</dbReference>
<dbReference type="InterPro" id="IPR014716">
    <property type="entry name" value="Fibrinogen_a/b/g_C_1"/>
</dbReference>
<dbReference type="NCBIfam" id="NF040941">
    <property type="entry name" value="GGGWT_bact"/>
    <property type="match status" value="1"/>
</dbReference>
<dbReference type="SMART" id="SM00186">
    <property type="entry name" value="FBG"/>
    <property type="match status" value="1"/>
</dbReference>
<evidence type="ECO:0000313" key="5">
    <source>
        <dbReference type="RefSeq" id="XP_031439147.1"/>
    </source>
</evidence>
<reference evidence="5" key="1">
    <citation type="submission" date="2025-08" db="UniProtKB">
        <authorList>
            <consortium name="RefSeq"/>
        </authorList>
    </citation>
    <scope>IDENTIFICATION</scope>
</reference>
<dbReference type="PROSITE" id="PS51406">
    <property type="entry name" value="FIBRINOGEN_C_2"/>
    <property type="match status" value="1"/>
</dbReference>
<dbReference type="InterPro" id="IPR002181">
    <property type="entry name" value="Fibrinogen_a/b/g_C_dom"/>
</dbReference>
<dbReference type="GO" id="GO:0048251">
    <property type="term" value="P:elastic fiber assembly"/>
    <property type="evidence" value="ECO:0007669"/>
    <property type="project" value="TreeGrafter"/>
</dbReference>
<keyword evidence="1" id="KW-1015">Disulfide bond</keyword>
<dbReference type="AlphaFoldDB" id="A0A6P8GUG2"/>
<dbReference type="CDD" id="cd00087">
    <property type="entry name" value="FReD"/>
    <property type="match status" value="1"/>
</dbReference>
<dbReference type="FunFam" id="3.90.215.10:FF:000001">
    <property type="entry name" value="Tenascin isoform 1"/>
    <property type="match status" value="1"/>
</dbReference>
<evidence type="ECO:0000259" key="3">
    <source>
        <dbReference type="PROSITE" id="PS51406"/>
    </source>
</evidence>
<name>A0A6P8GUG2_CLUHA</name>
<accession>A0A6P8GUG2</accession>
<feature type="signal peptide" evidence="2">
    <location>
        <begin position="1"/>
        <end position="16"/>
    </location>
</feature>
<dbReference type="Pfam" id="PF00147">
    <property type="entry name" value="Fibrinogen_C"/>
    <property type="match status" value="1"/>
</dbReference>
<dbReference type="InterPro" id="IPR050373">
    <property type="entry name" value="Fibrinogen_C-term_domain"/>
</dbReference>
<dbReference type="Gene3D" id="3.90.215.10">
    <property type="entry name" value="Gamma Fibrinogen, chain A, domain 1"/>
    <property type="match status" value="1"/>
</dbReference>
<evidence type="ECO:0000313" key="4">
    <source>
        <dbReference type="Proteomes" id="UP000515152"/>
    </source>
</evidence>
<dbReference type="PANTHER" id="PTHR19143:SF225">
    <property type="entry name" value="MICROFIBRIL-ASSOCIATED GLYCOPROTEIN 4"/>
    <property type="match status" value="1"/>
</dbReference>
<keyword evidence="4" id="KW-1185">Reference proteome</keyword>
<keyword evidence="2" id="KW-0732">Signal</keyword>
<gene>
    <name evidence="5" type="primary">LOC116224181</name>
</gene>
<organism evidence="4 5">
    <name type="scientific">Clupea harengus</name>
    <name type="common">Atlantic herring</name>
    <dbReference type="NCBI Taxonomy" id="7950"/>
    <lineage>
        <taxon>Eukaryota</taxon>
        <taxon>Metazoa</taxon>
        <taxon>Chordata</taxon>
        <taxon>Craniata</taxon>
        <taxon>Vertebrata</taxon>
        <taxon>Euteleostomi</taxon>
        <taxon>Actinopterygii</taxon>
        <taxon>Neopterygii</taxon>
        <taxon>Teleostei</taxon>
        <taxon>Clupei</taxon>
        <taxon>Clupeiformes</taxon>
        <taxon>Clupeoidei</taxon>
        <taxon>Clupeidae</taxon>
        <taxon>Clupea</taxon>
    </lineage>
</organism>
<dbReference type="InterPro" id="IPR036056">
    <property type="entry name" value="Fibrinogen-like_C"/>
</dbReference>
<dbReference type="Proteomes" id="UP000515152">
    <property type="component" value="Chromosome 16"/>
</dbReference>
<evidence type="ECO:0000256" key="1">
    <source>
        <dbReference type="ARBA" id="ARBA00023157"/>
    </source>
</evidence>
<protein>
    <submittedName>
        <fullName evidence="5">Microfibril-associated glycoprotein 4-like</fullName>
    </submittedName>
</protein>
<dbReference type="SUPFAM" id="SSF56496">
    <property type="entry name" value="Fibrinogen C-terminal domain-like"/>
    <property type="match status" value="1"/>
</dbReference>
<dbReference type="PANTHER" id="PTHR19143">
    <property type="entry name" value="FIBRINOGEN/TENASCIN/ANGIOPOEITIN"/>
    <property type="match status" value="1"/>
</dbReference>
<sequence>MAIQVLIPILLFCAEAFSQTSLPLDCADIYDEGFRANGVYTIYPACATSPQYVYCDMETDGGKWTVFQRRMDGTVNFFRGWEQYRNGFGHAAGEYWLGLEAIHLLTEKTKYELRVDMEDFKGNKAFAKYSSISIRNELDGYRLTVSGFHNGGTGDSLAYHSGQKFSTYDRDQDSNNDSNCAFVGMGAFWYNSCYHANPNGLYSWGESSVLGANWRTFKEFNSLKAISMKIRPLGN</sequence>
<dbReference type="KEGG" id="char:116224181"/>
<dbReference type="GO" id="GO:0005615">
    <property type="term" value="C:extracellular space"/>
    <property type="evidence" value="ECO:0007669"/>
    <property type="project" value="TreeGrafter"/>
</dbReference>
<evidence type="ECO:0000256" key="2">
    <source>
        <dbReference type="SAM" id="SignalP"/>
    </source>
</evidence>
<feature type="domain" description="Fibrinogen C-terminal" evidence="3">
    <location>
        <begin position="17"/>
        <end position="234"/>
    </location>
</feature>
<feature type="chain" id="PRO_5028335699" evidence="2">
    <location>
        <begin position="17"/>
        <end position="235"/>
    </location>
</feature>
<dbReference type="OrthoDB" id="7735550at2759"/>